<dbReference type="EMBL" id="JXMU01000023">
    <property type="protein sequence ID" value="KPB00372.1"/>
    <property type="molecule type" value="Genomic_DNA"/>
</dbReference>
<dbReference type="InterPro" id="IPR034593">
    <property type="entry name" value="DgoD-like"/>
</dbReference>
<evidence type="ECO:0000259" key="2">
    <source>
        <dbReference type="Pfam" id="PF13378"/>
    </source>
</evidence>
<dbReference type="Gene3D" id="3.30.390.10">
    <property type="entry name" value="Enolase-like, N-terminal domain"/>
    <property type="match status" value="1"/>
</dbReference>
<dbReference type="OrthoDB" id="9802699at2"/>
<evidence type="ECO:0008006" key="5">
    <source>
        <dbReference type="Google" id="ProtNLM"/>
    </source>
</evidence>
<organism evidence="3 4">
    <name type="scientific">Ahrensia marina</name>
    <dbReference type="NCBI Taxonomy" id="1514904"/>
    <lineage>
        <taxon>Bacteria</taxon>
        <taxon>Pseudomonadati</taxon>
        <taxon>Pseudomonadota</taxon>
        <taxon>Alphaproteobacteria</taxon>
        <taxon>Hyphomicrobiales</taxon>
        <taxon>Ahrensiaceae</taxon>
        <taxon>Ahrensia</taxon>
    </lineage>
</organism>
<evidence type="ECO:0000313" key="3">
    <source>
        <dbReference type="EMBL" id="KPB00372.1"/>
    </source>
</evidence>
<dbReference type="InterPro" id="IPR029065">
    <property type="entry name" value="Enolase_C-like"/>
</dbReference>
<dbReference type="Gene3D" id="3.20.20.120">
    <property type="entry name" value="Enolase-like C-terminal domain"/>
    <property type="match status" value="1"/>
</dbReference>
<dbReference type="PANTHER" id="PTHR48080">
    <property type="entry name" value="D-GALACTONATE DEHYDRATASE-RELATED"/>
    <property type="match status" value="1"/>
</dbReference>
<dbReference type="PATRIC" id="fig|1514904.3.peg.1943"/>
<dbReference type="Pfam" id="PF02746">
    <property type="entry name" value="MR_MLE_N"/>
    <property type="match status" value="1"/>
</dbReference>
<dbReference type="InterPro" id="IPR013341">
    <property type="entry name" value="Mandelate_racemase_N_dom"/>
</dbReference>
<dbReference type="STRING" id="1514904.SU32_14035"/>
<comment type="caution">
    <text evidence="3">The sequence shown here is derived from an EMBL/GenBank/DDBJ whole genome shotgun (WGS) entry which is preliminary data.</text>
</comment>
<proteinExistence type="predicted"/>
<reference evidence="3 4" key="1">
    <citation type="submission" date="2015-01" db="EMBL/GenBank/DDBJ databases">
        <title>Ahrensia donghaiensis sp. nov., a novel dimethylsulphoniopropionate-cleavage bacterium isolated from seawater and emended descriptions of the genus Ahrensia and Ahrensia kielensis.</title>
        <authorList>
            <person name="Liu J."/>
        </authorList>
    </citation>
    <scope>NUCLEOTIDE SEQUENCE [LARGE SCALE GENOMIC DNA]</scope>
    <source>
        <strain evidence="3 4">LZD062</strain>
    </source>
</reference>
<protein>
    <recommendedName>
        <fullName evidence="5">Mandelate racemase/muconate lactonizing enzyme C-terminal domain-containing protein</fullName>
    </recommendedName>
</protein>
<dbReference type="RefSeq" id="WP_054000008.1">
    <property type="nucleotide sequence ID" value="NZ_JXMU01000023.1"/>
</dbReference>
<dbReference type="PANTHER" id="PTHR48080:SF4">
    <property type="entry name" value="GLUCARATE DEHYDRATASE"/>
    <property type="match status" value="1"/>
</dbReference>
<dbReference type="SFLD" id="SFLDS00001">
    <property type="entry name" value="Enolase"/>
    <property type="match status" value="1"/>
</dbReference>
<dbReference type="InterPro" id="IPR029017">
    <property type="entry name" value="Enolase-like_N"/>
</dbReference>
<evidence type="ECO:0000313" key="4">
    <source>
        <dbReference type="Proteomes" id="UP000038011"/>
    </source>
</evidence>
<dbReference type="Pfam" id="PF13378">
    <property type="entry name" value="MR_MLE_C"/>
    <property type="match status" value="1"/>
</dbReference>
<dbReference type="InterPro" id="IPR036849">
    <property type="entry name" value="Enolase-like_C_sf"/>
</dbReference>
<name>A0A0N0E6T7_9HYPH</name>
<feature type="domain" description="Mandelate racemase/muconate lactonizing enzyme N-terminal" evidence="1">
    <location>
        <begin position="16"/>
        <end position="111"/>
    </location>
</feature>
<keyword evidence="4" id="KW-1185">Reference proteome</keyword>
<evidence type="ECO:0000259" key="1">
    <source>
        <dbReference type="Pfam" id="PF02746"/>
    </source>
</evidence>
<feature type="domain" description="Enolase C-terminal" evidence="2">
    <location>
        <begin position="137"/>
        <end position="361"/>
    </location>
</feature>
<dbReference type="SUPFAM" id="SSF51604">
    <property type="entry name" value="Enolase C-terminal domain-like"/>
    <property type="match status" value="1"/>
</dbReference>
<dbReference type="SUPFAM" id="SSF54826">
    <property type="entry name" value="Enolase N-terminal domain-like"/>
    <property type="match status" value="1"/>
</dbReference>
<dbReference type="Proteomes" id="UP000038011">
    <property type="component" value="Unassembled WGS sequence"/>
</dbReference>
<sequence length="376" mass="40972">MKVNGYKVIRFAPPRDTFILIMLETDGGLTGWGEITGSGSDRAAAIFAQEAMQSILGRDPLDINACMADLLRFKVPPLRDHCAMTAFSGISQALWDINAQAAGQPLYRLLGDGRETTVPLYANLNRGLFQNRSPEAFAANAASAIQEGFAFAKATPFDELTPAHMDMDVVEPGLKRLEATCQAVGAEKVAIDCHWRFNLKLADRFMAWTKQYPAFCWIEDILDINTSHMDVAEFRSKYSWVVWAGGETLNNQLDADALLDGSARPDIFMPDVKYLWPIDNLCAHLNHARSRGCRLSLHNPSGPVSTAFSAHVWVACSGDAPVEFPYGAVTGRSALTGPQEPVQGGVYYISDKPGIGIAPTSEALEKFGNVLAEGDL</sequence>
<gene>
    <name evidence="3" type="ORF">SU32_14035</name>
</gene>
<dbReference type="AlphaFoldDB" id="A0A0N0E6T7"/>
<accession>A0A0N0E6T7</accession>
<dbReference type="GO" id="GO:0003824">
    <property type="term" value="F:catalytic activity"/>
    <property type="evidence" value="ECO:0007669"/>
    <property type="project" value="UniProtKB-ARBA"/>
</dbReference>